<sequence>MTIQHPISNRDYTDSPVVIIGAGISGMCMAIDLITKKASQSFVILERSAGVGGTWRDNKYPGCCCDGMEKAPKHSCKQKLTAAVWSHLYSYSFEQNPDWSREYSGQEEILDYLQEVARKYNLYRYIRFNSSVEGARWDDASKRWDVVVAVQGGKEEEFGSRYTIKTDFLVSAVGQLNMPKMPEIEGLHDFTGKIMHSARWDWSYDLRDKKVAVIGSGSTGAQIVPEVAKSAASLTVYQRTPAWIVPRSNKDISTMERLLYRYLPPVRQIKRSYMMDFREKSFRVVVVPEGGVGQRYEALSRNHMKRQLPDRQDLWQKLGPTYKLGCKRAIVSDDYYPTFLRGNVRLETGHIDRISTRGVVCDQKEEQLDLIILATGFKTTQFMDPIEILGRHGQPLSKVWKDGAEAFNGVCVGDLPNFAMLYGPNTNLSHNSIILMIEAQSRYIATLIAEVSRARASGRQLVLEPKAQKVTEYNARIQASLAATNYSDSSCNSCAIFIACYPRPASGKSYRFDLDYYINVHMPLQLKHHGPYGLKSYYVIKPTEDAPYVVQTVEIWDNIANMEKGIAEASAALYEDIPNYTDIPDAFPIRAEIKASWSQQSKD</sequence>
<name>A0ACD3ZNY0_FUSSC</name>
<organism evidence="1 2">
    <name type="scientific">Fusarium solani subsp. cucurbitae</name>
    <name type="common">Neocosmosporum cucurbitae</name>
    <dbReference type="NCBI Taxonomy" id="2747967"/>
    <lineage>
        <taxon>Eukaryota</taxon>
        <taxon>Fungi</taxon>
        <taxon>Dikarya</taxon>
        <taxon>Ascomycota</taxon>
        <taxon>Pezizomycotina</taxon>
        <taxon>Sordariomycetes</taxon>
        <taxon>Hypocreomycetidae</taxon>
        <taxon>Hypocreales</taxon>
        <taxon>Nectriaceae</taxon>
        <taxon>Fusarium</taxon>
        <taxon>Fusarium solani species complex</taxon>
    </lineage>
</organism>
<evidence type="ECO:0000313" key="1">
    <source>
        <dbReference type="EMBL" id="UPL03035.1"/>
    </source>
</evidence>
<evidence type="ECO:0000313" key="2">
    <source>
        <dbReference type="Proteomes" id="UP000830768"/>
    </source>
</evidence>
<protein>
    <submittedName>
        <fullName evidence="1">Uncharacterized protein</fullName>
    </submittedName>
</protein>
<gene>
    <name evidence="1" type="ORF">LCI18_013969</name>
</gene>
<reference evidence="1" key="1">
    <citation type="submission" date="2021-11" db="EMBL/GenBank/DDBJ databases">
        <title>Fusarium solani-melongenae Genome sequencing and assembly.</title>
        <authorList>
            <person name="Xie S."/>
            <person name="Huang L."/>
            <person name="Zhang X."/>
        </authorList>
    </citation>
    <scope>NUCLEOTIDE SEQUENCE</scope>
    <source>
        <strain evidence="1">CRI 24-3</strain>
    </source>
</reference>
<accession>A0ACD3ZNY0</accession>
<dbReference type="Proteomes" id="UP000830768">
    <property type="component" value="Chromosome 12"/>
</dbReference>
<keyword evidence="2" id="KW-1185">Reference proteome</keyword>
<dbReference type="EMBL" id="CP090040">
    <property type="protein sequence ID" value="UPL03035.1"/>
    <property type="molecule type" value="Genomic_DNA"/>
</dbReference>
<proteinExistence type="predicted"/>